<protein>
    <submittedName>
        <fullName evidence="1">Uncharacterized protein</fullName>
    </submittedName>
</protein>
<keyword evidence="2" id="KW-1185">Reference proteome</keyword>
<evidence type="ECO:0000313" key="1">
    <source>
        <dbReference type="EMBL" id="GIX64419.1"/>
    </source>
</evidence>
<dbReference type="AlphaFoldDB" id="A0AAV4LWG9"/>
<evidence type="ECO:0000313" key="2">
    <source>
        <dbReference type="Proteomes" id="UP001497744"/>
    </source>
</evidence>
<reference evidence="1 2" key="1">
    <citation type="submission" date="2021-06" db="EMBL/GenBank/DDBJ databases">
        <title>Genome sequence of Babesia caballi.</title>
        <authorList>
            <person name="Yamagishi J."/>
            <person name="Kidaka T."/>
            <person name="Ochi A."/>
        </authorList>
    </citation>
    <scope>NUCLEOTIDE SEQUENCE [LARGE SCALE GENOMIC DNA]</scope>
    <source>
        <strain evidence="1">USDA-D6B2</strain>
    </source>
</reference>
<dbReference type="RefSeq" id="XP_067716488.1">
    <property type="nucleotide sequence ID" value="XM_067860387.1"/>
</dbReference>
<gene>
    <name evidence="1" type="ORF">BcabD6B2_38540</name>
</gene>
<comment type="caution">
    <text evidence="1">The sequence shown here is derived from an EMBL/GenBank/DDBJ whole genome shotgun (WGS) entry which is preliminary data.</text>
</comment>
<name>A0AAV4LWG9_BABCB</name>
<dbReference type="Proteomes" id="UP001497744">
    <property type="component" value="Unassembled WGS sequence"/>
</dbReference>
<dbReference type="EMBL" id="BPLF01000003">
    <property type="protein sequence ID" value="GIX64419.1"/>
    <property type="molecule type" value="Genomic_DNA"/>
</dbReference>
<organism evidence="1 2">
    <name type="scientific">Babesia caballi</name>
    <dbReference type="NCBI Taxonomy" id="5871"/>
    <lineage>
        <taxon>Eukaryota</taxon>
        <taxon>Sar</taxon>
        <taxon>Alveolata</taxon>
        <taxon>Apicomplexa</taxon>
        <taxon>Aconoidasida</taxon>
        <taxon>Piroplasmida</taxon>
        <taxon>Babesiidae</taxon>
        <taxon>Babesia</taxon>
    </lineage>
</organism>
<proteinExistence type="predicted"/>
<sequence>MPRNSSERSSGIIRAPTWACRSWPFSFPPQIGQEIPVARALQRVAHAGEHHAVDAEPLAVDGYGVVGAHDVVQAAATQLANQVARAGLIEADHREQKHRGQILAVDVAKEPQNVEHFLLHLVRRLLNVAKKGRILNEGDHGAERDELQKVRLRVVRHPRERPQGNVAEVAELAQLGGDGVLGRPRRFDVVVELSLEEHVADGAPEHALLAGAGLQVALDEADHLAADRLLQREVVQQVQRAIQRRAAQLARSQQTLARLAMENRHVLLGVVGALVEVVEAAHPQPRGVALVLAARSVLHQVEHRLLQGRQEALVEREARARQEAGGLLNQVQRRLEVRRARAVEAQQHGSARQDGAHRVQLRVREGVGAPEQVLEAGQRYVQQQLLAVLVEARLHALDVAALAEEPHRAAHVGVQIVVGPEAADEVGHEGLLGGNGGGQLGELHEALVEGVGLVAGLLVDDQGLIHADHRGVRHERVAVFRRQVVGANVEGKGEVVDGQRRQVNGGDEHAEGGSLPGRHGVDEAQKWLLGPVLDDDAAVVVVLHVAQEHGLDDLTALEKGVARARLVEREQNPELLLLQLPAHQAQVPEQQQTGGLVGGGEAAVHEVHRKRGGHADVDQDVAQVGGEVDVIHALEEPEDRALGALRQQQLLVELQARLAHPQGHARVAAVHVLVGGVVHLDLDLELSAEDGLVLGQRLQLDQKAVDDVVAGYHREHAHFAEPDEAQGEDPLQRVQQVAHTEGVGLQDQLLEKLLEAQEANATFADAYGPAVLRVESRRDALHAVRAEAQELGREALGAPVGEEVRYLGEKQGVVRVEDVLVGGR</sequence>
<accession>A0AAV4LWG9</accession>
<dbReference type="GeneID" id="94195900"/>